<protein>
    <recommendedName>
        <fullName evidence="3">Roadblock/LAMTOR2 domain-containing protein</fullName>
    </recommendedName>
</protein>
<proteinExistence type="inferred from homology"/>
<name>A0ABR0F2R6_ZASCE</name>
<comment type="similarity">
    <text evidence="1">Belongs to the GAMAD family.</text>
</comment>
<dbReference type="Gene3D" id="3.30.450.30">
    <property type="entry name" value="Dynein light chain 2a, cytoplasmic"/>
    <property type="match status" value="1"/>
</dbReference>
<organism evidence="4 5">
    <name type="scientific">Zasmidium cellare</name>
    <name type="common">Wine cellar mold</name>
    <name type="synonym">Racodium cellare</name>
    <dbReference type="NCBI Taxonomy" id="395010"/>
    <lineage>
        <taxon>Eukaryota</taxon>
        <taxon>Fungi</taxon>
        <taxon>Dikarya</taxon>
        <taxon>Ascomycota</taxon>
        <taxon>Pezizomycotina</taxon>
        <taxon>Dothideomycetes</taxon>
        <taxon>Dothideomycetidae</taxon>
        <taxon>Mycosphaerellales</taxon>
        <taxon>Mycosphaerellaceae</taxon>
        <taxon>Zasmidium</taxon>
    </lineage>
</organism>
<dbReference type="InterPro" id="IPR004942">
    <property type="entry name" value="Roadblock/LAMTOR2_dom"/>
</dbReference>
<evidence type="ECO:0000256" key="1">
    <source>
        <dbReference type="ARBA" id="ARBA00007191"/>
    </source>
</evidence>
<evidence type="ECO:0000313" key="5">
    <source>
        <dbReference type="Proteomes" id="UP001305779"/>
    </source>
</evidence>
<sequence length="137" mass="14721">MQQPSPSEETANLLARLSNRPGVQGTLILSRDTGTIVRSSGLVTEEEEVEGEVVPPGSSGGQTNGVDNEGKNKGTRKAEDVARLVWKFVQSAGTMVEELNGESDEAKLLRVRTKKNELVVVPDSKFLLVVIHDTPPA</sequence>
<keyword evidence="5" id="KW-1185">Reference proteome</keyword>
<feature type="domain" description="Roadblock/LAMTOR2" evidence="3">
    <location>
        <begin position="10"/>
        <end position="132"/>
    </location>
</feature>
<dbReference type="Proteomes" id="UP001305779">
    <property type="component" value="Unassembled WGS sequence"/>
</dbReference>
<dbReference type="SMART" id="SM00960">
    <property type="entry name" value="Robl_LC7"/>
    <property type="match status" value="1"/>
</dbReference>
<evidence type="ECO:0000313" key="4">
    <source>
        <dbReference type="EMBL" id="KAK4507995.1"/>
    </source>
</evidence>
<feature type="region of interest" description="Disordered" evidence="2">
    <location>
        <begin position="39"/>
        <end position="77"/>
    </location>
</feature>
<gene>
    <name evidence="4" type="ORF">PRZ48_001730</name>
</gene>
<evidence type="ECO:0000256" key="2">
    <source>
        <dbReference type="SAM" id="MobiDB-lite"/>
    </source>
</evidence>
<reference evidence="4 5" key="1">
    <citation type="journal article" date="2023" name="G3 (Bethesda)">
        <title>A chromosome-level genome assembly of Zasmidium syzygii isolated from banana leaves.</title>
        <authorList>
            <person name="van Westerhoven A.C."/>
            <person name="Mehrabi R."/>
            <person name="Talebi R."/>
            <person name="Steentjes M.B.F."/>
            <person name="Corcolon B."/>
            <person name="Chong P.A."/>
            <person name="Kema G.H.J."/>
            <person name="Seidl M.F."/>
        </authorList>
    </citation>
    <scope>NUCLEOTIDE SEQUENCE [LARGE SCALE GENOMIC DNA]</scope>
    <source>
        <strain evidence="4 5">P124</strain>
    </source>
</reference>
<dbReference type="Pfam" id="PF03259">
    <property type="entry name" value="Robl_LC7"/>
    <property type="match status" value="1"/>
</dbReference>
<dbReference type="EMBL" id="JAXOVC010000001">
    <property type="protein sequence ID" value="KAK4507995.1"/>
    <property type="molecule type" value="Genomic_DNA"/>
</dbReference>
<comment type="caution">
    <text evidence="4">The sequence shown here is derived from an EMBL/GenBank/DDBJ whole genome shotgun (WGS) entry which is preliminary data.</text>
</comment>
<feature type="compositionally biased region" description="Basic and acidic residues" evidence="2">
    <location>
        <begin position="68"/>
        <end position="77"/>
    </location>
</feature>
<dbReference type="PANTHER" id="PTHR10779">
    <property type="entry name" value="DYNEIN LIGHT CHAIN ROADBLOCK"/>
    <property type="match status" value="1"/>
</dbReference>
<dbReference type="SUPFAM" id="SSF103196">
    <property type="entry name" value="Roadblock/LC7 domain"/>
    <property type="match status" value="1"/>
</dbReference>
<accession>A0ABR0F2R6</accession>
<evidence type="ECO:0000259" key="3">
    <source>
        <dbReference type="SMART" id="SM00960"/>
    </source>
</evidence>